<dbReference type="AlphaFoldDB" id="A0A518RIY1"/>
<dbReference type="KEGG" id="ssua:FPZ54_16120"/>
<gene>
    <name evidence="1" type="ORF">FPZ54_16120</name>
</gene>
<proteinExistence type="predicted"/>
<sequence length="111" mass="12522">MLISLILLAGACSVPTCPSAQELAEAVRVWREIEAQEKLNRDCLECLMTARVIRATRISRVHCRPPEEDETAATCRITLHYHDRGTLHAIVEVVKEDEAWSVRSGHAIFEK</sequence>
<evidence type="ECO:0000313" key="2">
    <source>
        <dbReference type="Proteomes" id="UP000318055"/>
    </source>
</evidence>
<protein>
    <submittedName>
        <fullName evidence="1">Uncharacterized protein</fullName>
    </submittedName>
</protein>
<dbReference type="RefSeq" id="WP_145848857.1">
    <property type="nucleotide sequence ID" value="NZ_CP042239.1"/>
</dbReference>
<keyword evidence="2" id="KW-1185">Reference proteome</keyword>
<evidence type="ECO:0000313" key="1">
    <source>
        <dbReference type="EMBL" id="QDX27380.1"/>
    </source>
</evidence>
<reference evidence="1 2" key="1">
    <citation type="submission" date="2019-07" db="EMBL/GenBank/DDBJ databases">
        <title>Sphingomonas alkalisoli sp. nov., isolated from rhizosphere soil of Suaedae salsa.</title>
        <authorList>
            <person name="Zhang H."/>
            <person name="Xu L."/>
            <person name="Zhang J.-X."/>
            <person name="Sun J.-Q."/>
        </authorList>
    </citation>
    <scope>NUCLEOTIDE SEQUENCE [LARGE SCALE GENOMIC DNA]</scope>
    <source>
        <strain evidence="1 2">XS-10</strain>
    </source>
</reference>
<name>A0A518RIY1_9SPHN</name>
<dbReference type="Proteomes" id="UP000318055">
    <property type="component" value="Chromosome"/>
</dbReference>
<accession>A0A518RIY1</accession>
<organism evidence="1 2">
    <name type="scientific">Sphingomonas suaedae</name>
    <dbReference type="NCBI Taxonomy" id="2599297"/>
    <lineage>
        <taxon>Bacteria</taxon>
        <taxon>Pseudomonadati</taxon>
        <taxon>Pseudomonadota</taxon>
        <taxon>Alphaproteobacteria</taxon>
        <taxon>Sphingomonadales</taxon>
        <taxon>Sphingomonadaceae</taxon>
        <taxon>Sphingomonas</taxon>
    </lineage>
</organism>
<dbReference type="EMBL" id="CP042239">
    <property type="protein sequence ID" value="QDX27380.1"/>
    <property type="molecule type" value="Genomic_DNA"/>
</dbReference>